<dbReference type="NCBIfam" id="TIGR00257">
    <property type="entry name" value="IMPACT_YIGZ"/>
    <property type="match status" value="1"/>
</dbReference>
<dbReference type="InterPro" id="IPR020568">
    <property type="entry name" value="Ribosomal_Su5_D2-typ_SF"/>
</dbReference>
<dbReference type="Pfam" id="PF09186">
    <property type="entry name" value="DUF1949"/>
    <property type="match status" value="1"/>
</dbReference>
<comment type="similarity">
    <text evidence="1">Belongs to the IMPACT family.</text>
</comment>
<dbReference type="EMBL" id="DXGA01000159">
    <property type="protein sequence ID" value="HIW94377.1"/>
    <property type="molecule type" value="Genomic_DNA"/>
</dbReference>
<dbReference type="Pfam" id="PF01205">
    <property type="entry name" value="Impact_N"/>
    <property type="match status" value="1"/>
</dbReference>
<proteinExistence type="inferred from homology"/>
<dbReference type="PANTHER" id="PTHR16301">
    <property type="entry name" value="IMPACT-RELATED"/>
    <property type="match status" value="1"/>
</dbReference>
<protein>
    <submittedName>
        <fullName evidence="4">YigZ family protein</fullName>
    </submittedName>
</protein>
<dbReference type="InterPro" id="IPR036956">
    <property type="entry name" value="Impact_N_sf"/>
</dbReference>
<dbReference type="InterPro" id="IPR015269">
    <property type="entry name" value="UPF0029_Impact_C"/>
</dbReference>
<dbReference type="PANTHER" id="PTHR16301:SF20">
    <property type="entry name" value="IMPACT FAMILY MEMBER YIGZ"/>
    <property type="match status" value="1"/>
</dbReference>
<dbReference type="SUPFAM" id="SSF54980">
    <property type="entry name" value="EF-G C-terminal domain-like"/>
    <property type="match status" value="1"/>
</dbReference>
<dbReference type="Gene3D" id="3.30.230.30">
    <property type="entry name" value="Impact, N-terminal domain"/>
    <property type="match status" value="1"/>
</dbReference>
<dbReference type="InterPro" id="IPR001498">
    <property type="entry name" value="Impact_N"/>
</dbReference>
<reference evidence="4" key="1">
    <citation type="journal article" date="2021" name="PeerJ">
        <title>Extensive microbial diversity within the chicken gut microbiome revealed by metagenomics and culture.</title>
        <authorList>
            <person name="Gilroy R."/>
            <person name="Ravi A."/>
            <person name="Getino M."/>
            <person name="Pursley I."/>
            <person name="Horton D.L."/>
            <person name="Alikhan N.F."/>
            <person name="Baker D."/>
            <person name="Gharbi K."/>
            <person name="Hall N."/>
            <person name="Watson M."/>
            <person name="Adriaenssens E.M."/>
            <person name="Foster-Nyarko E."/>
            <person name="Jarju S."/>
            <person name="Secka A."/>
            <person name="Antonio M."/>
            <person name="Oren A."/>
            <person name="Chaudhuri R.R."/>
            <person name="La Ragione R."/>
            <person name="Hildebrand F."/>
            <person name="Pallen M.J."/>
        </authorList>
    </citation>
    <scope>NUCLEOTIDE SEQUENCE</scope>
    <source>
        <strain evidence="4">ChiGjej6B6-1540</strain>
    </source>
</reference>
<sequence>MTEYYIPTAPSETEFVEKRSRFIGHVWPVRTEEEARSCIEDMKKRYHDARHNCWCYLLREGGIVRYSDDGEPQGTAGQPMLGVFQKEGVTDLCCVVTRYFGGILLGAGGLVRAYTRSAKDALDAAGVSVVRRWIEVSVPCSYSLFERVKLETENAGGVLGESEYGAEVTVRALLPEESVEIYRQRITEVTAGSAEVRVSGERFQPVPVR</sequence>
<dbReference type="InterPro" id="IPR035647">
    <property type="entry name" value="EFG_III/V"/>
</dbReference>
<dbReference type="SUPFAM" id="SSF54211">
    <property type="entry name" value="Ribosomal protein S5 domain 2-like"/>
    <property type="match status" value="1"/>
</dbReference>
<dbReference type="GO" id="GO:0005737">
    <property type="term" value="C:cytoplasm"/>
    <property type="evidence" value="ECO:0007669"/>
    <property type="project" value="TreeGrafter"/>
</dbReference>
<dbReference type="AlphaFoldDB" id="A0A9D1UNK8"/>
<dbReference type="InterPro" id="IPR023582">
    <property type="entry name" value="Impact"/>
</dbReference>
<feature type="domain" description="Impact N-terminal" evidence="2">
    <location>
        <begin position="18"/>
        <end position="122"/>
    </location>
</feature>
<dbReference type="GO" id="GO:0006446">
    <property type="term" value="P:regulation of translational initiation"/>
    <property type="evidence" value="ECO:0007669"/>
    <property type="project" value="TreeGrafter"/>
</dbReference>
<accession>A0A9D1UNK8</accession>
<dbReference type="Proteomes" id="UP000824192">
    <property type="component" value="Unassembled WGS sequence"/>
</dbReference>
<organism evidence="4 5">
    <name type="scientific">Candidatus Flavonifractor merdipullorum</name>
    <dbReference type="NCBI Taxonomy" id="2838590"/>
    <lineage>
        <taxon>Bacteria</taxon>
        <taxon>Bacillati</taxon>
        <taxon>Bacillota</taxon>
        <taxon>Clostridia</taxon>
        <taxon>Eubacteriales</taxon>
        <taxon>Oscillospiraceae</taxon>
        <taxon>Flavonifractor</taxon>
    </lineage>
</organism>
<dbReference type="InterPro" id="IPR015796">
    <property type="entry name" value="Impact_YigZ-like"/>
</dbReference>
<dbReference type="Gene3D" id="3.30.70.240">
    <property type="match status" value="1"/>
</dbReference>
<evidence type="ECO:0000313" key="5">
    <source>
        <dbReference type="Proteomes" id="UP000824192"/>
    </source>
</evidence>
<evidence type="ECO:0000259" key="3">
    <source>
        <dbReference type="Pfam" id="PF09186"/>
    </source>
</evidence>
<feature type="domain" description="UPF0029" evidence="3">
    <location>
        <begin position="140"/>
        <end position="192"/>
    </location>
</feature>
<reference evidence="4" key="2">
    <citation type="submission" date="2021-04" db="EMBL/GenBank/DDBJ databases">
        <authorList>
            <person name="Gilroy R."/>
        </authorList>
    </citation>
    <scope>NUCLEOTIDE SEQUENCE</scope>
    <source>
        <strain evidence="4">ChiGjej6B6-1540</strain>
    </source>
</reference>
<evidence type="ECO:0000259" key="2">
    <source>
        <dbReference type="Pfam" id="PF01205"/>
    </source>
</evidence>
<comment type="caution">
    <text evidence="4">The sequence shown here is derived from an EMBL/GenBank/DDBJ whole genome shotgun (WGS) entry which is preliminary data.</text>
</comment>
<evidence type="ECO:0000256" key="1">
    <source>
        <dbReference type="ARBA" id="ARBA00007665"/>
    </source>
</evidence>
<evidence type="ECO:0000313" key="4">
    <source>
        <dbReference type="EMBL" id="HIW94377.1"/>
    </source>
</evidence>
<gene>
    <name evidence="4" type="ORF">H9868_07545</name>
</gene>
<name>A0A9D1UNK8_9FIRM</name>